<organism evidence="2 3">
    <name type="scientific">Papaver nudicaule</name>
    <name type="common">Iceland poppy</name>
    <dbReference type="NCBI Taxonomy" id="74823"/>
    <lineage>
        <taxon>Eukaryota</taxon>
        <taxon>Viridiplantae</taxon>
        <taxon>Streptophyta</taxon>
        <taxon>Embryophyta</taxon>
        <taxon>Tracheophyta</taxon>
        <taxon>Spermatophyta</taxon>
        <taxon>Magnoliopsida</taxon>
        <taxon>Ranunculales</taxon>
        <taxon>Papaveraceae</taxon>
        <taxon>Papaveroideae</taxon>
        <taxon>Papaver</taxon>
    </lineage>
</organism>
<dbReference type="AlphaFoldDB" id="A0AA41SCQ3"/>
<protein>
    <submittedName>
        <fullName evidence="2">Uncharacterized protein</fullName>
    </submittedName>
</protein>
<proteinExistence type="predicted"/>
<evidence type="ECO:0000313" key="2">
    <source>
        <dbReference type="EMBL" id="MCL7032138.1"/>
    </source>
</evidence>
<name>A0AA41SCQ3_PAPNU</name>
<accession>A0AA41SCQ3</accession>
<dbReference type="EMBL" id="JAJJMA010120001">
    <property type="protein sequence ID" value="MCL7032138.1"/>
    <property type="molecule type" value="Genomic_DNA"/>
</dbReference>
<reference evidence="2" key="1">
    <citation type="submission" date="2022-03" db="EMBL/GenBank/DDBJ databases">
        <title>A functionally conserved STORR gene fusion in Papaver species that diverged 16.8 million years ago.</title>
        <authorList>
            <person name="Catania T."/>
        </authorList>
    </citation>
    <scope>NUCLEOTIDE SEQUENCE</scope>
    <source>
        <strain evidence="2">S-191538</strain>
    </source>
</reference>
<evidence type="ECO:0000256" key="1">
    <source>
        <dbReference type="SAM" id="Phobius"/>
    </source>
</evidence>
<keyword evidence="1" id="KW-0812">Transmembrane</keyword>
<sequence length="82" mass="9538">MAEHNSNREGLLLKTEYYENCPGCRINTSKETNFGIPYKDLFYIWIVALTTFLPVSSLYPYLYFLVSNVVLHRISTPCKLQV</sequence>
<comment type="caution">
    <text evidence="2">The sequence shown here is derived from an EMBL/GenBank/DDBJ whole genome shotgun (WGS) entry which is preliminary data.</text>
</comment>
<evidence type="ECO:0000313" key="3">
    <source>
        <dbReference type="Proteomes" id="UP001177140"/>
    </source>
</evidence>
<keyword evidence="1" id="KW-0472">Membrane</keyword>
<keyword evidence="3" id="KW-1185">Reference proteome</keyword>
<dbReference type="Proteomes" id="UP001177140">
    <property type="component" value="Unassembled WGS sequence"/>
</dbReference>
<feature type="transmembrane region" description="Helical" evidence="1">
    <location>
        <begin position="42"/>
        <end position="66"/>
    </location>
</feature>
<keyword evidence="1" id="KW-1133">Transmembrane helix</keyword>
<gene>
    <name evidence="2" type="ORF">MKW94_012101</name>
</gene>